<feature type="transmembrane region" description="Helical" evidence="1">
    <location>
        <begin position="79"/>
        <end position="106"/>
    </location>
</feature>
<evidence type="ECO:0000313" key="3">
    <source>
        <dbReference type="Proteomes" id="UP000000663"/>
    </source>
</evidence>
<dbReference type="STRING" id="351160.RRC86"/>
<name>Q0W183_METAR</name>
<protein>
    <submittedName>
        <fullName evidence="2">Uncharacterized protein</fullName>
    </submittedName>
</protein>
<keyword evidence="1" id="KW-0812">Transmembrane</keyword>
<feature type="transmembrane region" description="Helical" evidence="1">
    <location>
        <begin position="112"/>
        <end position="134"/>
    </location>
</feature>
<organism evidence="2 3">
    <name type="scientific">Methanocella arvoryzae (strain DSM 22066 / NBRC 105507 / MRE50)</name>
    <dbReference type="NCBI Taxonomy" id="351160"/>
    <lineage>
        <taxon>Archaea</taxon>
        <taxon>Methanobacteriati</taxon>
        <taxon>Methanobacteriota</taxon>
        <taxon>Stenosarchaea group</taxon>
        <taxon>Methanomicrobia</taxon>
        <taxon>Methanocellales</taxon>
        <taxon>Methanocellaceae</taxon>
        <taxon>Methanocella</taxon>
    </lineage>
</organism>
<gene>
    <name evidence="2" type="ORF">RRC86</name>
</gene>
<sequence>MFLSYSSSKDARKAGLSHRTLNNKYWWVIYYGRWSYKSCSRTSAPPMGTPAKNPIISAIVSLLIPGVGQIINGQTKKGLILLVGYIVLWVVIFFLAFFGTFFLAIITAPLGGIGGCLCCLGYVIPLLVNLYAAYDAYKIANDINAGIFVGDWMS</sequence>
<keyword evidence="1" id="KW-1133">Transmembrane helix</keyword>
<dbReference type="EMBL" id="AM114193">
    <property type="protein sequence ID" value="CAJ37860.1"/>
    <property type="molecule type" value="Genomic_DNA"/>
</dbReference>
<dbReference type="AlphaFoldDB" id="Q0W183"/>
<evidence type="ECO:0000256" key="1">
    <source>
        <dbReference type="SAM" id="Phobius"/>
    </source>
</evidence>
<dbReference type="KEGG" id="rci:RRC86"/>
<feature type="transmembrane region" description="Helical" evidence="1">
    <location>
        <begin position="55"/>
        <end position="72"/>
    </location>
</feature>
<dbReference type="eggNOG" id="arCOG03293">
    <property type="taxonomic scope" value="Archaea"/>
</dbReference>
<proteinExistence type="predicted"/>
<accession>Q0W183</accession>
<keyword evidence="1" id="KW-0472">Membrane</keyword>
<evidence type="ECO:0000313" key="2">
    <source>
        <dbReference type="EMBL" id="CAJ37860.1"/>
    </source>
</evidence>
<reference evidence="2 3" key="1">
    <citation type="journal article" date="2006" name="Science">
        <title>Genome of rice cluster I archaea -- the key methane producers in the rice rhizosphere.</title>
        <authorList>
            <person name="Erkel C."/>
            <person name="Kube M."/>
            <person name="Reinhardt R."/>
            <person name="Liesack W."/>
        </authorList>
    </citation>
    <scope>NUCLEOTIDE SEQUENCE [LARGE SCALE GENOMIC DNA]</scope>
    <source>
        <strain evidence="3">DSM 22066 / NBRC 105507 / MRE50</strain>
    </source>
</reference>
<keyword evidence="3" id="KW-1185">Reference proteome</keyword>
<dbReference type="Proteomes" id="UP000000663">
    <property type="component" value="Chromosome"/>
</dbReference>